<gene>
    <name evidence="7" type="ORF">ZOSMA_25G00430</name>
</gene>
<keyword evidence="3" id="KW-0238">DNA-binding</keyword>
<dbReference type="FunFam" id="1.10.10.60:FF:000007">
    <property type="entry name" value="Two-component response regulator"/>
    <property type="match status" value="1"/>
</dbReference>
<evidence type="ECO:0000256" key="1">
    <source>
        <dbReference type="ARBA" id="ARBA00004123"/>
    </source>
</evidence>
<sequence length="106" mass="12232">MILSLNSDSNIGNYRKRVITHCECDEDVIDDIQGFKKSRLKWTKQLHRQFVKAISIIGIDIPRTILDVMQVRDLTKEQVASHLQKYRLKLRKLTSSFGNGMGTSIK</sequence>
<dbReference type="SUPFAM" id="SSF46689">
    <property type="entry name" value="Homeodomain-like"/>
    <property type="match status" value="1"/>
</dbReference>
<dbReference type="PANTHER" id="PTHR31442">
    <property type="entry name" value="HOMEODOMAIN-LIKE SUPERFAMILY PROTEIN-RELATED"/>
    <property type="match status" value="1"/>
</dbReference>
<reference evidence="8" key="1">
    <citation type="journal article" date="2016" name="Nature">
        <title>The genome of the seagrass Zostera marina reveals angiosperm adaptation to the sea.</title>
        <authorList>
            <person name="Olsen J.L."/>
            <person name="Rouze P."/>
            <person name="Verhelst B."/>
            <person name="Lin Y.-C."/>
            <person name="Bayer T."/>
            <person name="Collen J."/>
            <person name="Dattolo E."/>
            <person name="De Paoli E."/>
            <person name="Dittami S."/>
            <person name="Maumus F."/>
            <person name="Michel G."/>
            <person name="Kersting A."/>
            <person name="Lauritano C."/>
            <person name="Lohaus R."/>
            <person name="Toepel M."/>
            <person name="Tonon T."/>
            <person name="Vanneste K."/>
            <person name="Amirebrahimi M."/>
            <person name="Brakel J."/>
            <person name="Bostroem C."/>
            <person name="Chovatia M."/>
            <person name="Grimwood J."/>
            <person name="Jenkins J.W."/>
            <person name="Jueterbock A."/>
            <person name="Mraz A."/>
            <person name="Stam W.T."/>
            <person name="Tice H."/>
            <person name="Bornberg-Bauer E."/>
            <person name="Green P.J."/>
            <person name="Pearson G.A."/>
            <person name="Procaccini G."/>
            <person name="Duarte C.M."/>
            <person name="Schmutz J."/>
            <person name="Reusch T.B.H."/>
            <person name="Van de Peer Y."/>
        </authorList>
    </citation>
    <scope>NUCLEOTIDE SEQUENCE [LARGE SCALE GENOMIC DNA]</scope>
    <source>
        <strain evidence="8">cv. Finnish</strain>
    </source>
</reference>
<evidence type="ECO:0000259" key="6">
    <source>
        <dbReference type="PROSITE" id="PS51294"/>
    </source>
</evidence>
<dbReference type="InterPro" id="IPR006447">
    <property type="entry name" value="Myb_dom_plants"/>
</dbReference>
<keyword evidence="5" id="KW-0539">Nucleus</keyword>
<dbReference type="AlphaFoldDB" id="A0A0K9PFE8"/>
<evidence type="ECO:0000256" key="5">
    <source>
        <dbReference type="ARBA" id="ARBA00023242"/>
    </source>
</evidence>
<dbReference type="GO" id="GO:0003677">
    <property type="term" value="F:DNA binding"/>
    <property type="evidence" value="ECO:0007669"/>
    <property type="project" value="UniProtKB-KW"/>
</dbReference>
<dbReference type="Pfam" id="PF00249">
    <property type="entry name" value="Myb_DNA-binding"/>
    <property type="match status" value="1"/>
</dbReference>
<dbReference type="OrthoDB" id="60033at2759"/>
<dbReference type="GO" id="GO:0003700">
    <property type="term" value="F:DNA-binding transcription factor activity"/>
    <property type="evidence" value="ECO:0007669"/>
    <property type="project" value="InterPro"/>
</dbReference>
<evidence type="ECO:0000256" key="2">
    <source>
        <dbReference type="ARBA" id="ARBA00023015"/>
    </source>
</evidence>
<dbReference type="EMBL" id="LFYR01000889">
    <property type="protein sequence ID" value="KMZ67656.1"/>
    <property type="molecule type" value="Genomic_DNA"/>
</dbReference>
<feature type="domain" description="HTH myb-type" evidence="6">
    <location>
        <begin position="34"/>
        <end position="91"/>
    </location>
</feature>
<dbReference type="PROSITE" id="PS51294">
    <property type="entry name" value="HTH_MYB"/>
    <property type="match status" value="1"/>
</dbReference>
<keyword evidence="2" id="KW-0805">Transcription regulation</keyword>
<dbReference type="STRING" id="29655.A0A0K9PFE8"/>
<evidence type="ECO:0000256" key="3">
    <source>
        <dbReference type="ARBA" id="ARBA00023125"/>
    </source>
</evidence>
<dbReference type="InterPro" id="IPR044841">
    <property type="entry name" value="LUX/BOA-like"/>
</dbReference>
<comment type="subcellular location">
    <subcellularLocation>
        <location evidence="1">Nucleus</location>
    </subcellularLocation>
</comment>
<dbReference type="GO" id="GO:0005634">
    <property type="term" value="C:nucleus"/>
    <property type="evidence" value="ECO:0007669"/>
    <property type="project" value="UniProtKB-SubCell"/>
</dbReference>
<dbReference type="Proteomes" id="UP000036987">
    <property type="component" value="Unassembled WGS sequence"/>
</dbReference>
<proteinExistence type="predicted"/>
<comment type="caution">
    <text evidence="7">The sequence shown here is derived from an EMBL/GenBank/DDBJ whole genome shotgun (WGS) entry which is preliminary data.</text>
</comment>
<dbReference type="InterPro" id="IPR001005">
    <property type="entry name" value="SANT/Myb"/>
</dbReference>
<dbReference type="Gene3D" id="1.10.10.60">
    <property type="entry name" value="Homeodomain-like"/>
    <property type="match status" value="1"/>
</dbReference>
<dbReference type="PANTHER" id="PTHR31442:SF40">
    <property type="entry name" value="HOMEODOMAIN-LIKE SUPERFAMILY PROTEIN"/>
    <property type="match status" value="1"/>
</dbReference>
<name>A0A0K9PFE8_ZOSMR</name>
<protein>
    <recommendedName>
        <fullName evidence="6">HTH myb-type domain-containing protein</fullName>
    </recommendedName>
</protein>
<evidence type="ECO:0000313" key="8">
    <source>
        <dbReference type="Proteomes" id="UP000036987"/>
    </source>
</evidence>
<dbReference type="InterPro" id="IPR009057">
    <property type="entry name" value="Homeodomain-like_sf"/>
</dbReference>
<evidence type="ECO:0000313" key="7">
    <source>
        <dbReference type="EMBL" id="KMZ67656.1"/>
    </source>
</evidence>
<keyword evidence="8" id="KW-1185">Reference proteome</keyword>
<dbReference type="InterPro" id="IPR017930">
    <property type="entry name" value="Myb_dom"/>
</dbReference>
<evidence type="ECO:0000256" key="4">
    <source>
        <dbReference type="ARBA" id="ARBA00023163"/>
    </source>
</evidence>
<accession>A0A0K9PFE8</accession>
<keyword evidence="4" id="KW-0804">Transcription</keyword>
<dbReference type="NCBIfam" id="TIGR01557">
    <property type="entry name" value="myb_SHAQKYF"/>
    <property type="match status" value="1"/>
</dbReference>
<organism evidence="7 8">
    <name type="scientific">Zostera marina</name>
    <name type="common">Eelgrass</name>
    <dbReference type="NCBI Taxonomy" id="29655"/>
    <lineage>
        <taxon>Eukaryota</taxon>
        <taxon>Viridiplantae</taxon>
        <taxon>Streptophyta</taxon>
        <taxon>Embryophyta</taxon>
        <taxon>Tracheophyta</taxon>
        <taxon>Spermatophyta</taxon>
        <taxon>Magnoliopsida</taxon>
        <taxon>Liliopsida</taxon>
        <taxon>Zosteraceae</taxon>
        <taxon>Zostera</taxon>
    </lineage>
</organism>